<evidence type="ECO:0000256" key="8">
    <source>
        <dbReference type="NCBIfam" id="TIGR00188"/>
    </source>
</evidence>
<dbReference type="GO" id="GO:0042781">
    <property type="term" value="F:3'-tRNA processing endoribonuclease activity"/>
    <property type="evidence" value="ECO:0007669"/>
    <property type="project" value="TreeGrafter"/>
</dbReference>
<dbReference type="STRING" id="1122973.GCA_000379925_00147"/>
<evidence type="ECO:0000256" key="4">
    <source>
        <dbReference type="ARBA" id="ARBA00022759"/>
    </source>
</evidence>
<proteinExistence type="inferred from homology"/>
<sequence>MLRHTLGKEERIYLRSELQQLFASRGSFVCYPFRVIYHQLTRQEEHLKMMVSVPKRRLKRAVDRNRIKRLTREAFRLHKEELLDHLPAEHTLLIGYIYVGEGVKGHKSVTRGVTEALTKLSKLYDEGAQVD</sequence>
<dbReference type="GO" id="GO:0030677">
    <property type="term" value="C:ribonuclease P complex"/>
    <property type="evidence" value="ECO:0007669"/>
    <property type="project" value="TreeGrafter"/>
</dbReference>
<dbReference type="NCBIfam" id="TIGR00188">
    <property type="entry name" value="rnpA"/>
    <property type="match status" value="1"/>
</dbReference>
<keyword evidence="4 7" id="KW-0255">Endonuclease</keyword>
<comment type="similarity">
    <text evidence="7">Belongs to the RnpA family.</text>
</comment>
<dbReference type="InterPro" id="IPR000100">
    <property type="entry name" value="RNase_P"/>
</dbReference>
<dbReference type="Gene3D" id="3.30.230.10">
    <property type="match status" value="1"/>
</dbReference>
<dbReference type="SUPFAM" id="SSF54211">
    <property type="entry name" value="Ribosomal protein S5 domain 2-like"/>
    <property type="match status" value="1"/>
</dbReference>
<evidence type="ECO:0000313" key="10">
    <source>
        <dbReference type="Proteomes" id="UP000297225"/>
    </source>
</evidence>
<dbReference type="PROSITE" id="PS00648">
    <property type="entry name" value="RIBONUCLEASE_P"/>
    <property type="match status" value="1"/>
</dbReference>
<dbReference type="EC" id="3.1.26.5" evidence="7 8"/>
<accession>A0A4Y8WNA4</accession>
<comment type="caution">
    <text evidence="9">The sequence shown here is derived from an EMBL/GenBank/DDBJ whole genome shotgun (WGS) entry which is preliminary data.</text>
</comment>
<dbReference type="Proteomes" id="UP000297225">
    <property type="component" value="Unassembled WGS sequence"/>
</dbReference>
<evidence type="ECO:0000256" key="5">
    <source>
        <dbReference type="ARBA" id="ARBA00022801"/>
    </source>
</evidence>
<evidence type="ECO:0000256" key="3">
    <source>
        <dbReference type="ARBA" id="ARBA00022722"/>
    </source>
</evidence>
<dbReference type="InterPro" id="IPR014721">
    <property type="entry name" value="Ribsml_uS5_D2-typ_fold_subgr"/>
</dbReference>
<dbReference type="HAMAP" id="MF_00227">
    <property type="entry name" value="RNase_P"/>
    <property type="match status" value="1"/>
</dbReference>
<comment type="catalytic activity">
    <reaction evidence="7">
        <text>Endonucleolytic cleavage of RNA, removing 5'-extranucleotides from tRNA precursor.</text>
        <dbReference type="EC" id="3.1.26.5"/>
    </reaction>
</comment>
<keyword evidence="10" id="KW-1185">Reference proteome</keyword>
<dbReference type="RefSeq" id="WP_018357430.1">
    <property type="nucleotide sequence ID" value="NZ_CP197400.1"/>
</dbReference>
<dbReference type="EMBL" id="SPNC01000097">
    <property type="protein sequence ID" value="TFH94669.1"/>
    <property type="molecule type" value="Genomic_DNA"/>
</dbReference>
<dbReference type="Pfam" id="PF00825">
    <property type="entry name" value="Ribonuclease_P"/>
    <property type="match status" value="1"/>
</dbReference>
<dbReference type="InterPro" id="IPR020568">
    <property type="entry name" value="Ribosomal_Su5_D2-typ_SF"/>
</dbReference>
<dbReference type="GO" id="GO:0000049">
    <property type="term" value="F:tRNA binding"/>
    <property type="evidence" value="ECO:0007669"/>
    <property type="project" value="UniProtKB-UniRule"/>
</dbReference>
<gene>
    <name evidence="7 9" type="primary">rnpA</name>
    <name evidence="9" type="ORF">E4P47_06535</name>
</gene>
<dbReference type="OrthoDB" id="1524972at2"/>
<protein>
    <recommendedName>
        <fullName evidence="7 8">Ribonuclease P protein component</fullName>
        <shortName evidence="7">RNase P protein</shortName>
        <shortName evidence="7">RNaseP protein</shortName>
        <ecNumber evidence="7 8">3.1.26.5</ecNumber>
    </recommendedName>
    <alternativeName>
        <fullName evidence="7">Protein C5</fullName>
    </alternativeName>
</protein>
<dbReference type="AlphaFoldDB" id="A0A4Y8WNA4"/>
<evidence type="ECO:0000256" key="2">
    <source>
        <dbReference type="ARBA" id="ARBA00022694"/>
    </source>
</evidence>
<dbReference type="GO" id="GO:0001682">
    <property type="term" value="P:tRNA 5'-leader removal"/>
    <property type="evidence" value="ECO:0007669"/>
    <property type="project" value="UniProtKB-UniRule"/>
</dbReference>
<dbReference type="PANTHER" id="PTHR33992:SF1">
    <property type="entry name" value="RIBONUCLEASE P PROTEIN COMPONENT"/>
    <property type="match status" value="1"/>
</dbReference>
<keyword evidence="3 7" id="KW-0540">Nuclease</keyword>
<keyword evidence="2 7" id="KW-0819">tRNA processing</keyword>
<evidence type="ECO:0000313" key="9">
    <source>
        <dbReference type="EMBL" id="TFH94669.1"/>
    </source>
</evidence>
<dbReference type="PANTHER" id="PTHR33992">
    <property type="entry name" value="RIBONUCLEASE P PROTEIN COMPONENT"/>
    <property type="match status" value="1"/>
</dbReference>
<evidence type="ECO:0000256" key="6">
    <source>
        <dbReference type="ARBA" id="ARBA00022884"/>
    </source>
</evidence>
<evidence type="ECO:0000256" key="7">
    <source>
        <dbReference type="HAMAP-Rule" id="MF_00227"/>
    </source>
</evidence>
<name>A0A4Y8WNA4_9PORP</name>
<keyword evidence="5 7" id="KW-0378">Hydrolase</keyword>
<comment type="function">
    <text evidence="1 7">RNaseP catalyzes the removal of the 5'-leader sequence from pre-tRNA to produce the mature 5'-terminus. It can also cleave other RNA substrates such as 4.5S RNA. The protein component plays an auxiliary but essential role in vivo by binding to the 5'-leader sequence and broadening the substrate specificity of the ribozyme.</text>
</comment>
<reference evidence="9 10" key="1">
    <citation type="submission" date="2019-03" db="EMBL/GenBank/DDBJ databases">
        <title>Porphyromonas levii Isolated from the Uterus of Dairy Cows.</title>
        <authorList>
            <person name="Francis A.M."/>
        </authorList>
    </citation>
    <scope>NUCLEOTIDE SEQUENCE [LARGE SCALE GENOMIC DNA]</scope>
    <source>
        <strain evidence="9 10">AF5678</strain>
    </source>
</reference>
<dbReference type="GO" id="GO:0004526">
    <property type="term" value="F:ribonuclease P activity"/>
    <property type="evidence" value="ECO:0007669"/>
    <property type="project" value="UniProtKB-UniRule"/>
</dbReference>
<keyword evidence="6 7" id="KW-0694">RNA-binding</keyword>
<dbReference type="InterPro" id="IPR020539">
    <property type="entry name" value="RNase_P_CS"/>
</dbReference>
<comment type="subunit">
    <text evidence="7">Consists of a catalytic RNA component (M1 or rnpB) and a protein subunit.</text>
</comment>
<organism evidence="9 10">
    <name type="scientific">Porphyromonas levii</name>
    <dbReference type="NCBI Taxonomy" id="28114"/>
    <lineage>
        <taxon>Bacteria</taxon>
        <taxon>Pseudomonadati</taxon>
        <taxon>Bacteroidota</taxon>
        <taxon>Bacteroidia</taxon>
        <taxon>Bacteroidales</taxon>
        <taxon>Porphyromonadaceae</taxon>
        <taxon>Porphyromonas</taxon>
    </lineage>
</organism>
<evidence type="ECO:0000256" key="1">
    <source>
        <dbReference type="ARBA" id="ARBA00002663"/>
    </source>
</evidence>